<dbReference type="EMBL" id="ML739401">
    <property type="protein sequence ID" value="KAE8348780.1"/>
    <property type="molecule type" value="Genomic_DNA"/>
</dbReference>
<gene>
    <name evidence="7" type="ORF">BDV28DRAFT_161048</name>
</gene>
<dbReference type="Proteomes" id="UP000327118">
    <property type="component" value="Unassembled WGS sequence"/>
</dbReference>
<sequence length="160" mass="17732">MSVRIFPPPSSFTFVGVSITDECINTFNDLRMGKKLKFIIFKIADNKKEVVVDEASSDSDYEVFRSKLDAARDAKGNPAPRYAAYDVEYDLGGGEGKRSKIVFISWVPSDTPTLWSMIYASTRENLKNALNIPTSIHADDKSDIEWKTILVEASGGKAGK</sequence>
<dbReference type="Pfam" id="PF00241">
    <property type="entry name" value="Cofilin_ADF"/>
    <property type="match status" value="1"/>
</dbReference>
<evidence type="ECO:0000256" key="5">
    <source>
        <dbReference type="ARBA" id="ARBA00032427"/>
    </source>
</evidence>
<dbReference type="AlphaFoldDB" id="A0A5N6YYM0"/>
<dbReference type="InterPro" id="IPR017904">
    <property type="entry name" value="ADF/Cofilin"/>
</dbReference>
<dbReference type="GO" id="GO:0003779">
    <property type="term" value="F:actin binding"/>
    <property type="evidence" value="ECO:0007669"/>
    <property type="project" value="UniProtKB-KW"/>
</dbReference>
<dbReference type="InterPro" id="IPR029006">
    <property type="entry name" value="ADF-H/Gelsolin-like_dom_sf"/>
</dbReference>
<proteinExistence type="inferred from homology"/>
<evidence type="ECO:0000256" key="3">
    <source>
        <dbReference type="ARBA" id="ARBA00015630"/>
    </source>
</evidence>
<accession>A0A5N6YYM0</accession>
<dbReference type="GO" id="GO:0015629">
    <property type="term" value="C:actin cytoskeleton"/>
    <property type="evidence" value="ECO:0007669"/>
    <property type="project" value="InterPro"/>
</dbReference>
<dbReference type="PROSITE" id="PS51263">
    <property type="entry name" value="ADF_H"/>
    <property type="match status" value="1"/>
</dbReference>
<feature type="domain" description="ADF-H" evidence="6">
    <location>
        <begin position="14"/>
        <end position="154"/>
    </location>
</feature>
<evidence type="ECO:0000256" key="4">
    <source>
        <dbReference type="ARBA" id="ARBA00023203"/>
    </source>
</evidence>
<dbReference type="SMART" id="SM00102">
    <property type="entry name" value="ADF"/>
    <property type="match status" value="1"/>
</dbReference>
<dbReference type="OrthoDB" id="10249245at2759"/>
<dbReference type="SUPFAM" id="SSF55753">
    <property type="entry name" value="Actin depolymerizing proteins"/>
    <property type="match status" value="1"/>
</dbReference>
<evidence type="ECO:0000313" key="7">
    <source>
        <dbReference type="EMBL" id="KAE8348780.1"/>
    </source>
</evidence>
<evidence type="ECO:0000313" key="8">
    <source>
        <dbReference type="Proteomes" id="UP000327118"/>
    </source>
</evidence>
<protein>
    <recommendedName>
        <fullName evidence="3">Cofilin</fullName>
    </recommendedName>
    <alternativeName>
        <fullName evidence="5">Actin-depolymerizing factor 1</fullName>
    </alternativeName>
</protein>
<keyword evidence="4" id="KW-0009">Actin-binding</keyword>
<dbReference type="GO" id="GO:0016363">
    <property type="term" value="C:nuclear matrix"/>
    <property type="evidence" value="ECO:0007669"/>
    <property type="project" value="UniProtKB-SubCell"/>
</dbReference>
<keyword evidence="8" id="KW-1185">Reference proteome</keyword>
<evidence type="ECO:0000259" key="6">
    <source>
        <dbReference type="PROSITE" id="PS51263"/>
    </source>
</evidence>
<reference evidence="8" key="1">
    <citation type="submission" date="2019-04" db="EMBL/GenBank/DDBJ databases">
        <title>Friends and foes A comparative genomics studyof 23 Aspergillus species from section Flavi.</title>
        <authorList>
            <consortium name="DOE Joint Genome Institute"/>
            <person name="Kjaerbolling I."/>
            <person name="Vesth T."/>
            <person name="Frisvad J.C."/>
            <person name="Nybo J.L."/>
            <person name="Theobald S."/>
            <person name="Kildgaard S."/>
            <person name="Isbrandt T."/>
            <person name="Kuo A."/>
            <person name="Sato A."/>
            <person name="Lyhne E.K."/>
            <person name="Kogle M.E."/>
            <person name="Wiebenga A."/>
            <person name="Kun R.S."/>
            <person name="Lubbers R.J."/>
            <person name="Makela M.R."/>
            <person name="Barry K."/>
            <person name="Chovatia M."/>
            <person name="Clum A."/>
            <person name="Daum C."/>
            <person name="Haridas S."/>
            <person name="He G."/>
            <person name="LaButti K."/>
            <person name="Lipzen A."/>
            <person name="Mondo S."/>
            <person name="Riley R."/>
            <person name="Salamov A."/>
            <person name="Simmons B.A."/>
            <person name="Magnuson J.K."/>
            <person name="Henrissat B."/>
            <person name="Mortensen U.H."/>
            <person name="Larsen T.O."/>
            <person name="Devries R.P."/>
            <person name="Grigoriev I.V."/>
            <person name="Machida M."/>
            <person name="Baker S.E."/>
            <person name="Andersen M.R."/>
        </authorList>
    </citation>
    <scope>NUCLEOTIDE SEQUENCE [LARGE SCALE GENOMIC DNA]</scope>
    <source>
        <strain evidence="8">CBS 553.77</strain>
    </source>
</reference>
<dbReference type="Gene3D" id="3.40.20.10">
    <property type="entry name" value="Severin"/>
    <property type="match status" value="1"/>
</dbReference>
<comment type="subcellular location">
    <subcellularLocation>
        <location evidence="1">Nucleus matrix</location>
    </subcellularLocation>
</comment>
<evidence type="ECO:0000256" key="1">
    <source>
        <dbReference type="ARBA" id="ARBA00004109"/>
    </source>
</evidence>
<organism evidence="7 8">
    <name type="scientific">Aspergillus coremiiformis</name>
    <dbReference type="NCBI Taxonomy" id="138285"/>
    <lineage>
        <taxon>Eukaryota</taxon>
        <taxon>Fungi</taxon>
        <taxon>Dikarya</taxon>
        <taxon>Ascomycota</taxon>
        <taxon>Pezizomycotina</taxon>
        <taxon>Eurotiomycetes</taxon>
        <taxon>Eurotiomycetidae</taxon>
        <taxon>Eurotiales</taxon>
        <taxon>Aspergillaceae</taxon>
        <taxon>Aspergillus</taxon>
        <taxon>Aspergillus subgen. Circumdati</taxon>
    </lineage>
</organism>
<name>A0A5N6YYM0_9EURO</name>
<comment type="similarity">
    <text evidence="2">Belongs to the actin-binding proteins ADF family.</text>
</comment>
<dbReference type="InterPro" id="IPR002108">
    <property type="entry name" value="ADF-H"/>
</dbReference>
<evidence type="ECO:0000256" key="2">
    <source>
        <dbReference type="ARBA" id="ARBA00006844"/>
    </source>
</evidence>
<dbReference type="PANTHER" id="PTHR11913">
    <property type="entry name" value="COFILIN-RELATED"/>
    <property type="match status" value="1"/>
</dbReference>
<dbReference type="CDD" id="cd11286">
    <property type="entry name" value="ADF_cofilin_like"/>
    <property type="match status" value="1"/>
</dbReference>
<dbReference type="GO" id="GO:0030042">
    <property type="term" value="P:actin filament depolymerization"/>
    <property type="evidence" value="ECO:0007669"/>
    <property type="project" value="InterPro"/>
</dbReference>